<keyword evidence="3" id="KW-1185">Reference proteome</keyword>
<feature type="compositionally biased region" description="Basic residues" evidence="1">
    <location>
        <begin position="147"/>
        <end position="159"/>
    </location>
</feature>
<feature type="compositionally biased region" description="Polar residues" evidence="1">
    <location>
        <begin position="31"/>
        <end position="60"/>
    </location>
</feature>
<dbReference type="Gramene" id="KFK28886">
    <property type="protein sequence ID" value="KFK28886"/>
    <property type="gene ID" value="AALP_AA7G060400"/>
</dbReference>
<reference evidence="3" key="1">
    <citation type="journal article" date="2015" name="Nat. Plants">
        <title>Genome expansion of Arabis alpina linked with retrotransposition and reduced symmetric DNA methylation.</title>
        <authorList>
            <person name="Willing E.M."/>
            <person name="Rawat V."/>
            <person name="Mandakova T."/>
            <person name="Maumus F."/>
            <person name="James G.V."/>
            <person name="Nordstroem K.J."/>
            <person name="Becker C."/>
            <person name="Warthmann N."/>
            <person name="Chica C."/>
            <person name="Szarzynska B."/>
            <person name="Zytnicki M."/>
            <person name="Albani M.C."/>
            <person name="Kiefer C."/>
            <person name="Bergonzi S."/>
            <person name="Castaings L."/>
            <person name="Mateos J.L."/>
            <person name="Berns M.C."/>
            <person name="Bujdoso N."/>
            <person name="Piofczyk T."/>
            <person name="de Lorenzo L."/>
            <person name="Barrero-Sicilia C."/>
            <person name="Mateos I."/>
            <person name="Piednoel M."/>
            <person name="Hagmann J."/>
            <person name="Chen-Min-Tao R."/>
            <person name="Iglesias-Fernandez R."/>
            <person name="Schuster S.C."/>
            <person name="Alonso-Blanco C."/>
            <person name="Roudier F."/>
            <person name="Carbonero P."/>
            <person name="Paz-Ares J."/>
            <person name="Davis S.J."/>
            <person name="Pecinka A."/>
            <person name="Quesneville H."/>
            <person name="Colot V."/>
            <person name="Lysak M.A."/>
            <person name="Weigel D."/>
            <person name="Coupland G."/>
            <person name="Schneeberger K."/>
        </authorList>
    </citation>
    <scope>NUCLEOTIDE SEQUENCE [LARGE SCALE GENOMIC DNA]</scope>
    <source>
        <strain evidence="3">cv. Pajares</strain>
    </source>
</reference>
<feature type="region of interest" description="Disordered" evidence="1">
    <location>
        <begin position="1"/>
        <end position="184"/>
    </location>
</feature>
<gene>
    <name evidence="2" type="ordered locus">AALP_Aa7g060400</name>
</gene>
<proteinExistence type="predicted"/>
<protein>
    <submittedName>
        <fullName evidence="2">Uncharacterized protein</fullName>
    </submittedName>
</protein>
<dbReference type="AlphaFoldDB" id="A0A087GG84"/>
<feature type="compositionally biased region" description="Acidic residues" evidence="1">
    <location>
        <begin position="132"/>
        <end position="141"/>
    </location>
</feature>
<evidence type="ECO:0000256" key="1">
    <source>
        <dbReference type="SAM" id="MobiDB-lite"/>
    </source>
</evidence>
<sequence length="184" mass="19697">MSRGDDAEATSPGIRRPEFNPTHTRLDLDGPTSSLLANETDEAVTSGTEVTSADVTTKLTGTDDPVRGADVEGDLMSPIHLSDHIGDPSTMIQRGVAPTGMIPLNDEDPELPSGNVFPSSSFSSYGLRASSDESDDEDTFVEVEQKRKAKKVKKKAKAKARPDPPGSSLSDEKSLKRLRKKCGI</sequence>
<accession>A0A087GG84</accession>
<dbReference type="EMBL" id="CM002875">
    <property type="protein sequence ID" value="KFK28886.1"/>
    <property type="molecule type" value="Genomic_DNA"/>
</dbReference>
<name>A0A087GG84_ARAAL</name>
<evidence type="ECO:0000313" key="2">
    <source>
        <dbReference type="EMBL" id="KFK28886.1"/>
    </source>
</evidence>
<evidence type="ECO:0000313" key="3">
    <source>
        <dbReference type="Proteomes" id="UP000029120"/>
    </source>
</evidence>
<organism evidence="2 3">
    <name type="scientific">Arabis alpina</name>
    <name type="common">Alpine rock-cress</name>
    <dbReference type="NCBI Taxonomy" id="50452"/>
    <lineage>
        <taxon>Eukaryota</taxon>
        <taxon>Viridiplantae</taxon>
        <taxon>Streptophyta</taxon>
        <taxon>Embryophyta</taxon>
        <taxon>Tracheophyta</taxon>
        <taxon>Spermatophyta</taxon>
        <taxon>Magnoliopsida</taxon>
        <taxon>eudicotyledons</taxon>
        <taxon>Gunneridae</taxon>
        <taxon>Pentapetalae</taxon>
        <taxon>rosids</taxon>
        <taxon>malvids</taxon>
        <taxon>Brassicales</taxon>
        <taxon>Brassicaceae</taxon>
        <taxon>Arabideae</taxon>
        <taxon>Arabis</taxon>
    </lineage>
</organism>
<dbReference type="Proteomes" id="UP000029120">
    <property type="component" value="Chromosome 7"/>
</dbReference>